<dbReference type="RefSeq" id="WP_345675643.1">
    <property type="nucleotide sequence ID" value="NZ_BAABHS010000008.1"/>
</dbReference>
<protein>
    <submittedName>
        <fullName evidence="2">rRNA adenine N-6-methyltransferase family protein</fullName>
    </submittedName>
</protein>
<dbReference type="Proteomes" id="UP001500466">
    <property type="component" value="Unassembled WGS sequence"/>
</dbReference>
<organism evidence="2 3">
    <name type="scientific">Yinghuangia aomiensis</name>
    <dbReference type="NCBI Taxonomy" id="676205"/>
    <lineage>
        <taxon>Bacteria</taxon>
        <taxon>Bacillati</taxon>
        <taxon>Actinomycetota</taxon>
        <taxon>Actinomycetes</taxon>
        <taxon>Kitasatosporales</taxon>
        <taxon>Streptomycetaceae</taxon>
        <taxon>Yinghuangia</taxon>
    </lineage>
</organism>
<comment type="caution">
    <text evidence="2">The sequence shown here is derived from an EMBL/GenBank/DDBJ whole genome shotgun (WGS) entry which is preliminary data.</text>
</comment>
<dbReference type="Gene3D" id="3.40.50.150">
    <property type="entry name" value="Vaccinia Virus protein VP39"/>
    <property type="match status" value="1"/>
</dbReference>
<sequence>MKPSASSAASASSAVPAPSPFRRGTHPLAFVREFCRDRHTTGSVTPSSRALARELTRAVRGAAPDAARTILEVGPGTGSVTRHIADAMTDTDRLDLVEANPRFADLLVHHLGDRAPLADRPTAALPSAVTPAAAAPPARLRGQTRVLTGRVEDLDLGEARYDVVICGLPFATTAPDTAEAILEQLFAALRPRGRLSFFAYAGLPTLHAAVSGPARRRRLALTRHIVRGFVTQYGVDRTLVTGNIPPAWVHHLAAEPVRRTAR</sequence>
<dbReference type="InterPro" id="IPR029063">
    <property type="entry name" value="SAM-dependent_MTases_sf"/>
</dbReference>
<keyword evidence="3" id="KW-1185">Reference proteome</keyword>
<evidence type="ECO:0000256" key="1">
    <source>
        <dbReference type="SAM" id="MobiDB-lite"/>
    </source>
</evidence>
<dbReference type="CDD" id="cd02440">
    <property type="entry name" value="AdoMet_MTases"/>
    <property type="match status" value="1"/>
</dbReference>
<evidence type="ECO:0000313" key="2">
    <source>
        <dbReference type="EMBL" id="GAA4961879.1"/>
    </source>
</evidence>
<dbReference type="SUPFAM" id="SSF53335">
    <property type="entry name" value="S-adenosyl-L-methionine-dependent methyltransferases"/>
    <property type="match status" value="1"/>
</dbReference>
<reference evidence="3" key="1">
    <citation type="journal article" date="2019" name="Int. J. Syst. Evol. Microbiol.">
        <title>The Global Catalogue of Microorganisms (GCM) 10K type strain sequencing project: providing services to taxonomists for standard genome sequencing and annotation.</title>
        <authorList>
            <consortium name="The Broad Institute Genomics Platform"/>
            <consortium name="The Broad Institute Genome Sequencing Center for Infectious Disease"/>
            <person name="Wu L."/>
            <person name="Ma J."/>
        </authorList>
    </citation>
    <scope>NUCLEOTIDE SEQUENCE [LARGE SCALE GENOMIC DNA]</scope>
    <source>
        <strain evidence="3">JCM 17986</strain>
    </source>
</reference>
<feature type="region of interest" description="Disordered" evidence="1">
    <location>
        <begin position="1"/>
        <end position="22"/>
    </location>
</feature>
<feature type="compositionally biased region" description="Low complexity" evidence="1">
    <location>
        <begin position="1"/>
        <end position="16"/>
    </location>
</feature>
<gene>
    <name evidence="2" type="ORF">GCM10023205_26810</name>
</gene>
<proteinExistence type="predicted"/>
<evidence type="ECO:0000313" key="3">
    <source>
        <dbReference type="Proteomes" id="UP001500466"/>
    </source>
</evidence>
<name>A0ABP9H4E7_9ACTN</name>
<accession>A0ABP9H4E7</accession>
<dbReference type="EMBL" id="BAABHS010000008">
    <property type="protein sequence ID" value="GAA4961879.1"/>
    <property type="molecule type" value="Genomic_DNA"/>
</dbReference>